<keyword evidence="2" id="KW-1185">Reference proteome</keyword>
<proteinExistence type="predicted"/>
<dbReference type="Proteomes" id="UP001642409">
    <property type="component" value="Unassembled WGS sequence"/>
</dbReference>
<gene>
    <name evidence="1" type="ORF">HINF_LOCUS9835</name>
</gene>
<name>A0ABP1HA50_9EUKA</name>
<dbReference type="EMBL" id="CAXDID020000021">
    <property type="protein sequence ID" value="CAL5987323.1"/>
    <property type="molecule type" value="Genomic_DNA"/>
</dbReference>
<sequence length="100" mass="11609">MKSIKFIISDCNNLETINEEVERQEDSDICMLTEEPSRIMDETDEQTSGLKAVANLIILTRYEIMKVCGKVDYIESRELKNTKNMQQLSSNLIKLRLCFD</sequence>
<evidence type="ECO:0000313" key="1">
    <source>
        <dbReference type="EMBL" id="CAL5987323.1"/>
    </source>
</evidence>
<comment type="caution">
    <text evidence="1">The sequence shown here is derived from an EMBL/GenBank/DDBJ whole genome shotgun (WGS) entry which is preliminary data.</text>
</comment>
<evidence type="ECO:0000313" key="2">
    <source>
        <dbReference type="Proteomes" id="UP001642409"/>
    </source>
</evidence>
<accession>A0ABP1HA50</accession>
<reference evidence="1 2" key="1">
    <citation type="submission" date="2024-07" db="EMBL/GenBank/DDBJ databases">
        <authorList>
            <person name="Akdeniz Z."/>
        </authorList>
    </citation>
    <scope>NUCLEOTIDE SEQUENCE [LARGE SCALE GENOMIC DNA]</scope>
</reference>
<protein>
    <submittedName>
        <fullName evidence="1">Hypothetical_protein</fullName>
    </submittedName>
</protein>
<organism evidence="1 2">
    <name type="scientific">Hexamita inflata</name>
    <dbReference type="NCBI Taxonomy" id="28002"/>
    <lineage>
        <taxon>Eukaryota</taxon>
        <taxon>Metamonada</taxon>
        <taxon>Diplomonadida</taxon>
        <taxon>Hexamitidae</taxon>
        <taxon>Hexamitinae</taxon>
        <taxon>Hexamita</taxon>
    </lineage>
</organism>